<evidence type="ECO:0000256" key="4">
    <source>
        <dbReference type="ARBA" id="ARBA00022676"/>
    </source>
</evidence>
<dbReference type="GO" id="GO:0015020">
    <property type="term" value="F:glucuronosyltransferase activity"/>
    <property type="evidence" value="ECO:0007669"/>
    <property type="project" value="UniProtKB-EC"/>
</dbReference>
<dbReference type="Gene3D" id="3.40.50.2000">
    <property type="entry name" value="Glycogen Phosphorylase B"/>
    <property type="match status" value="1"/>
</dbReference>
<dbReference type="SUPFAM" id="SSF53756">
    <property type="entry name" value="UDP-Glycosyltransferase/glycogen phosphorylase"/>
    <property type="match status" value="1"/>
</dbReference>
<gene>
    <name evidence="11" type="primary">WBGene00274542</name>
</gene>
<dbReference type="InterPro" id="IPR002213">
    <property type="entry name" value="UDP_glucos_trans"/>
</dbReference>
<dbReference type="CDD" id="cd03784">
    <property type="entry name" value="GT1_Gtf-like"/>
    <property type="match status" value="1"/>
</dbReference>
<name>A0A2A6CVD5_PRIPA</name>
<keyword evidence="4" id="KW-0328">Glycosyltransferase</keyword>
<evidence type="ECO:0000256" key="6">
    <source>
        <dbReference type="ARBA" id="ARBA00022692"/>
    </source>
</evidence>
<sequence>MKVVMRLAFLFLILASIDSTQSYKILVYSPRFSQSINNFLGNIADTLVDAGHNVTTLIPIIISELRDGTHKSKKIHIQPSEETTNIADSFKYEDGDFINDNDLNIIHSVMFGKFFTGLLNSGCPLIAELDVHSFSSRLLNMYANFVYFVAFYAGKAEINTLFKERYGPEFPGVHEIGSHAAFNFINTEPLIDFAAPTLSRIVAIGGIGAKEPKKLDGELDLILSLRQKTVLLSLGSIVQSFTLPLQIKQNIVKVISQFPEVTFIWKYEYPEDAFAKSVSTTTPNLHLFKWMPQNDILADKRLTAFITHGGMASTQETALRGKPGIYIPFFGDQFRNAGMMQKNELGTVFDKHNLYNADKLHAAVKDLLENESYYENAARVAAMISKKPFSSKELLVKTVEFAAEFGPSPALRPQSYDMSWIEYHNADIIAVFAVLSFFIVVSTLKVVKCVLKKVLRIVKVKEE</sequence>
<dbReference type="EC" id="2.4.1.17" evidence="3"/>
<comment type="subcellular location">
    <subcellularLocation>
        <location evidence="1">Membrane</location>
        <topology evidence="1">Single-pass membrane protein</topology>
    </subcellularLocation>
</comment>
<reference evidence="12" key="1">
    <citation type="journal article" date="2008" name="Nat. Genet.">
        <title>The Pristionchus pacificus genome provides a unique perspective on nematode lifestyle and parasitism.</title>
        <authorList>
            <person name="Dieterich C."/>
            <person name="Clifton S.W."/>
            <person name="Schuster L.N."/>
            <person name="Chinwalla A."/>
            <person name="Delehaunty K."/>
            <person name="Dinkelacker I."/>
            <person name="Fulton L."/>
            <person name="Fulton R."/>
            <person name="Godfrey J."/>
            <person name="Minx P."/>
            <person name="Mitreva M."/>
            <person name="Roeseler W."/>
            <person name="Tian H."/>
            <person name="Witte H."/>
            <person name="Yang S.P."/>
            <person name="Wilson R.K."/>
            <person name="Sommer R.J."/>
        </authorList>
    </citation>
    <scope>NUCLEOTIDE SEQUENCE [LARGE SCALE GENOMIC DNA]</scope>
    <source>
        <strain evidence="12">PS312</strain>
    </source>
</reference>
<evidence type="ECO:0000313" key="11">
    <source>
        <dbReference type="EnsemblMetazoa" id="PPA36173.1"/>
    </source>
</evidence>
<dbReference type="EnsemblMetazoa" id="PPA36173.1">
    <property type="protein sequence ID" value="PPA36173.1"/>
    <property type="gene ID" value="WBGene00274542"/>
</dbReference>
<reference evidence="11" key="2">
    <citation type="submission" date="2022-06" db="UniProtKB">
        <authorList>
            <consortium name="EnsemblMetazoa"/>
        </authorList>
    </citation>
    <scope>IDENTIFICATION</scope>
    <source>
        <strain evidence="11">PS312</strain>
    </source>
</reference>
<organism evidence="11 12">
    <name type="scientific">Pristionchus pacificus</name>
    <name type="common">Parasitic nematode worm</name>
    <dbReference type="NCBI Taxonomy" id="54126"/>
    <lineage>
        <taxon>Eukaryota</taxon>
        <taxon>Metazoa</taxon>
        <taxon>Ecdysozoa</taxon>
        <taxon>Nematoda</taxon>
        <taxon>Chromadorea</taxon>
        <taxon>Rhabditida</taxon>
        <taxon>Rhabditina</taxon>
        <taxon>Diplogasteromorpha</taxon>
        <taxon>Diplogasteroidea</taxon>
        <taxon>Neodiplogasteridae</taxon>
        <taxon>Pristionchus</taxon>
    </lineage>
</organism>
<dbReference type="GO" id="GO:0016020">
    <property type="term" value="C:membrane"/>
    <property type="evidence" value="ECO:0007669"/>
    <property type="project" value="UniProtKB-SubCell"/>
</dbReference>
<evidence type="ECO:0000256" key="10">
    <source>
        <dbReference type="ARBA" id="ARBA00047475"/>
    </source>
</evidence>
<evidence type="ECO:0000256" key="8">
    <source>
        <dbReference type="ARBA" id="ARBA00022989"/>
    </source>
</evidence>
<keyword evidence="5" id="KW-0808">Transferase</keyword>
<comment type="similarity">
    <text evidence="2">Belongs to the UDP-glycosyltransferase family.</text>
</comment>
<accession>A0A8R1UN18</accession>
<evidence type="ECO:0000256" key="7">
    <source>
        <dbReference type="ARBA" id="ARBA00022729"/>
    </source>
</evidence>
<accession>A0A2A6CVD5</accession>
<dbReference type="PANTHER" id="PTHR48043">
    <property type="entry name" value="EG:EG0003.4 PROTEIN-RELATED"/>
    <property type="match status" value="1"/>
</dbReference>
<evidence type="ECO:0000256" key="2">
    <source>
        <dbReference type="ARBA" id="ARBA00009995"/>
    </source>
</evidence>
<dbReference type="GO" id="GO:0008194">
    <property type="term" value="F:UDP-glycosyltransferase activity"/>
    <property type="evidence" value="ECO:0000318"/>
    <property type="project" value="GO_Central"/>
</dbReference>
<evidence type="ECO:0000256" key="5">
    <source>
        <dbReference type="ARBA" id="ARBA00022679"/>
    </source>
</evidence>
<evidence type="ECO:0000256" key="3">
    <source>
        <dbReference type="ARBA" id="ARBA00012544"/>
    </source>
</evidence>
<evidence type="ECO:0000256" key="9">
    <source>
        <dbReference type="ARBA" id="ARBA00023136"/>
    </source>
</evidence>
<keyword evidence="12" id="KW-1185">Reference proteome</keyword>
<dbReference type="Proteomes" id="UP000005239">
    <property type="component" value="Unassembled WGS sequence"/>
</dbReference>
<evidence type="ECO:0000256" key="1">
    <source>
        <dbReference type="ARBA" id="ARBA00004167"/>
    </source>
</evidence>
<dbReference type="Pfam" id="PF00201">
    <property type="entry name" value="UDPGT"/>
    <property type="match status" value="1"/>
</dbReference>
<evidence type="ECO:0000313" key="12">
    <source>
        <dbReference type="Proteomes" id="UP000005239"/>
    </source>
</evidence>
<dbReference type="InterPro" id="IPR050271">
    <property type="entry name" value="UDP-glycosyltransferase"/>
</dbReference>
<keyword evidence="7" id="KW-0732">Signal</keyword>
<dbReference type="OrthoDB" id="5835829at2759"/>
<comment type="catalytic activity">
    <reaction evidence="10">
        <text>glucuronate acceptor + UDP-alpha-D-glucuronate = acceptor beta-D-glucuronoside + UDP + H(+)</text>
        <dbReference type="Rhea" id="RHEA:21032"/>
        <dbReference type="ChEBI" id="CHEBI:15378"/>
        <dbReference type="ChEBI" id="CHEBI:58052"/>
        <dbReference type="ChEBI" id="CHEBI:58223"/>
        <dbReference type="ChEBI" id="CHEBI:132367"/>
        <dbReference type="ChEBI" id="CHEBI:132368"/>
        <dbReference type="EC" id="2.4.1.17"/>
    </reaction>
</comment>
<dbReference type="PANTHER" id="PTHR48043:SF23">
    <property type="entry name" value="UDP-GLUCURONOSYLTRANSFERASE"/>
    <property type="match status" value="1"/>
</dbReference>
<dbReference type="FunFam" id="3.40.50.2000:FF:000038">
    <property type="entry name" value="UDP-GlucuronosylTransferase"/>
    <property type="match status" value="1"/>
</dbReference>
<proteinExistence type="inferred from homology"/>
<protein>
    <recommendedName>
        <fullName evidence="3">glucuronosyltransferase</fullName>
        <ecNumber evidence="3">2.4.1.17</ecNumber>
    </recommendedName>
</protein>
<keyword evidence="8" id="KW-1133">Transmembrane helix</keyword>
<keyword evidence="6" id="KW-0812">Transmembrane</keyword>
<dbReference type="AlphaFoldDB" id="A0A2A6CVD5"/>
<keyword evidence="9" id="KW-0472">Membrane</keyword>